<proteinExistence type="predicted"/>
<reference evidence="1" key="1">
    <citation type="submission" date="2018-05" db="EMBL/GenBank/DDBJ databases">
        <authorList>
            <person name="Lanie J.A."/>
            <person name="Ng W.-L."/>
            <person name="Kazmierczak K.M."/>
            <person name="Andrzejewski T.M."/>
            <person name="Davidsen T.M."/>
            <person name="Wayne K.J."/>
            <person name="Tettelin H."/>
            <person name="Glass J.I."/>
            <person name="Rusch D."/>
            <person name="Podicherti R."/>
            <person name="Tsui H.-C.T."/>
            <person name="Winkler M.E."/>
        </authorList>
    </citation>
    <scope>NUCLEOTIDE SEQUENCE</scope>
</reference>
<evidence type="ECO:0000313" key="1">
    <source>
        <dbReference type="EMBL" id="SVC83056.1"/>
    </source>
</evidence>
<feature type="non-terminal residue" evidence="1">
    <location>
        <position position="37"/>
    </location>
</feature>
<protein>
    <recommendedName>
        <fullName evidence="2">Transposase</fullName>
    </recommendedName>
</protein>
<evidence type="ECO:0008006" key="2">
    <source>
        <dbReference type="Google" id="ProtNLM"/>
    </source>
</evidence>
<name>A0A382QC92_9ZZZZ</name>
<gene>
    <name evidence="1" type="ORF">METZ01_LOCUS335910</name>
</gene>
<sequence>MNKKVSSESVVKDIRRRTRRKYSSEEKIRIVLEGLRG</sequence>
<dbReference type="AlphaFoldDB" id="A0A382QC92"/>
<dbReference type="EMBL" id="UINC01113445">
    <property type="protein sequence ID" value="SVC83056.1"/>
    <property type="molecule type" value="Genomic_DNA"/>
</dbReference>
<organism evidence="1">
    <name type="scientific">marine metagenome</name>
    <dbReference type="NCBI Taxonomy" id="408172"/>
    <lineage>
        <taxon>unclassified sequences</taxon>
        <taxon>metagenomes</taxon>
        <taxon>ecological metagenomes</taxon>
    </lineage>
</organism>
<accession>A0A382QC92</accession>